<dbReference type="AlphaFoldDB" id="A0AAX3E4L5"/>
<dbReference type="Pfam" id="PF00148">
    <property type="entry name" value="Oxidored_nitro"/>
    <property type="match status" value="1"/>
</dbReference>
<dbReference type="InterPro" id="IPR000510">
    <property type="entry name" value="Nase/OxRdtase_comp1"/>
</dbReference>
<feature type="domain" description="Nitrogenase/oxidoreductase component 1" evidence="1">
    <location>
        <begin position="53"/>
        <end position="395"/>
    </location>
</feature>
<dbReference type="PANTHER" id="PTHR42956:SF1">
    <property type="entry name" value="NITROGENASE IRON-MOLYBDENUM COFACTOR BIOSYNTHESIS PROTEIN NIFE"/>
    <property type="match status" value="1"/>
</dbReference>
<dbReference type="SUPFAM" id="SSF53807">
    <property type="entry name" value="Helical backbone' metal receptor"/>
    <property type="match status" value="1"/>
</dbReference>
<organism evidence="2 3">
    <name type="scientific">Rhodopseudomonas palustris</name>
    <dbReference type="NCBI Taxonomy" id="1076"/>
    <lineage>
        <taxon>Bacteria</taxon>
        <taxon>Pseudomonadati</taxon>
        <taxon>Pseudomonadota</taxon>
        <taxon>Alphaproteobacteria</taxon>
        <taxon>Hyphomicrobiales</taxon>
        <taxon>Nitrobacteraceae</taxon>
        <taxon>Rhodopseudomonas</taxon>
    </lineage>
</organism>
<evidence type="ECO:0000313" key="2">
    <source>
        <dbReference type="EMBL" id="UYO41933.1"/>
    </source>
</evidence>
<dbReference type="InterPro" id="IPR049939">
    <property type="entry name" value="NifE-like"/>
</dbReference>
<dbReference type="Proteomes" id="UP001163166">
    <property type="component" value="Chromosome"/>
</dbReference>
<reference evidence="2" key="1">
    <citation type="journal article" date="2022" name="Biol. Control">
        <title>In silico genomic analysis of Rhodopseudomonas palustris strains revealed potential biocontrol agents and crop yield enhancers.</title>
        <authorList>
            <person name="Surachat K."/>
            <person name="Kantachote D."/>
            <person name="Deachamag P."/>
            <person name="Wonglapsuwan M."/>
        </authorList>
    </citation>
    <scope>NUCLEOTIDE SEQUENCE</scope>
    <source>
        <strain evidence="2">TLS06</strain>
    </source>
</reference>
<dbReference type="EMBL" id="CP076676">
    <property type="protein sequence ID" value="UYO41933.1"/>
    <property type="molecule type" value="Genomic_DNA"/>
</dbReference>
<evidence type="ECO:0000259" key="1">
    <source>
        <dbReference type="Pfam" id="PF00148"/>
    </source>
</evidence>
<protein>
    <submittedName>
        <fullName evidence="2">Nitrogenase component 1</fullName>
    </submittedName>
</protein>
<dbReference type="GO" id="GO:0016491">
    <property type="term" value="F:oxidoreductase activity"/>
    <property type="evidence" value="ECO:0007669"/>
    <property type="project" value="InterPro"/>
</dbReference>
<name>A0AAX3E4L5_RHOPL</name>
<accession>A0AAX3E4L5</accession>
<dbReference type="PANTHER" id="PTHR42956">
    <property type="entry name" value="NITROGENASE IRON-MOLYBDENUM COFACTOR BIOSYNTHESIS PROTEIN NIFE"/>
    <property type="match status" value="1"/>
</dbReference>
<sequence length="452" mass="47864">MEKALQPPTRERRLNGVSAYLGDVASLIAELEAGPPASRIRTFSQVASDDVSIALRVLADVDGLGIVVHGARGCAGALVRSRPGRPWAVTNLDQRDTILGADGNLARTLRRLHQRHHPWGIVVVATPVVAINNDDIQAVAQELSDELGIPVVELRTDGFRSRIGATGYDIASAALASLVPPQHGRRRDLINLLAFERGPGLTAVAQQLAGLGLEVNLVPAGAGQEAFAKAAQAVLSVAVFQDESDVLRRELDRLHRVPFLHLPPPIGALGARRFVEAVAEATERPLPIRIDDRVSADLLEERRVVIALPPSQALAVVELVVQFGGRIAGISVDWIDSLHVEGLKALTNAATVALHVGAGQAFELVNWLGKIEPGLLIGTPAAAATATRAGIAAVAIEGDDLLGAAGETKLATRIGRALAARQNGFTAGLGTSAYRAGWLKRSPDWHIKREVR</sequence>
<dbReference type="Gene3D" id="3.40.50.1980">
    <property type="entry name" value="Nitrogenase molybdenum iron protein domain"/>
    <property type="match status" value="3"/>
</dbReference>
<gene>
    <name evidence="2" type="ORF">KQX62_11825</name>
</gene>
<proteinExistence type="predicted"/>
<evidence type="ECO:0000313" key="3">
    <source>
        <dbReference type="Proteomes" id="UP001163166"/>
    </source>
</evidence>